<feature type="transmembrane region" description="Helical" evidence="7">
    <location>
        <begin position="164"/>
        <end position="190"/>
    </location>
</feature>
<protein>
    <submittedName>
        <fullName evidence="9">MFS-type transporter SLC18B1</fullName>
    </submittedName>
</protein>
<feature type="transmembrane region" description="Helical" evidence="7">
    <location>
        <begin position="443"/>
        <end position="467"/>
    </location>
</feature>
<feature type="transmembrane region" description="Helical" evidence="7">
    <location>
        <begin position="105"/>
        <end position="125"/>
    </location>
</feature>
<feature type="transmembrane region" description="Helical" evidence="7">
    <location>
        <begin position="417"/>
        <end position="437"/>
    </location>
</feature>
<dbReference type="InterPro" id="IPR050930">
    <property type="entry name" value="MFS_Vesicular_Transporter"/>
</dbReference>
<sequence length="476" mass="49992">MAVTSFCDDPERKATEPLLRSSKLDYGGTQDEKTDPHCVAALEETPLVGSKSDPVAPESPSSRYTPRQKRLLAGLAVVSMLNGSLMAVMAPFFPAEAARRGVPQTAISGVYSCFALTQVVLYPLVGSLSLRVGVTRLYNAGMATAGVSTAAFGAFNYIRGGTPFIVACYVGRFVEATGTACVAACAFTIIGNQFGDCASSAVAMVTAAQSIGITVAPALAGGLYALAGFGLPFYVIGGAMIVAAVINAQFMPAVVKENNSSEGLFHMVRTFAGSRESCVCLLFVFNYMFIFLAFIPSAAPYADSVLGASPAMICLFLSVAAASCVVMSFVWAWIAERISNPYPMMSICLLLVAVSQLLIPPVPWLGLQPSQWLFGLGMTMEEAVFGGAYIPCFQLMLTATVRAGLPDDLRTHAFVSSVYWTAYSLGIVAGPLAGGALVDAYGFSMMMTAVAGWAVLMALVAAAQAVAKHTELRRGQ</sequence>
<feature type="transmembrane region" description="Helical" evidence="7">
    <location>
        <begin position="202"/>
        <end position="227"/>
    </location>
</feature>
<accession>A0A6A4WZM4</accession>
<proteinExistence type="predicted"/>
<keyword evidence="3 7" id="KW-0812">Transmembrane</keyword>
<dbReference type="PROSITE" id="PS50850">
    <property type="entry name" value="MFS"/>
    <property type="match status" value="1"/>
</dbReference>
<dbReference type="InterPro" id="IPR036259">
    <property type="entry name" value="MFS_trans_sf"/>
</dbReference>
<dbReference type="EMBL" id="VIIS01000565">
    <property type="protein sequence ID" value="KAF0307511.1"/>
    <property type="molecule type" value="Genomic_DNA"/>
</dbReference>
<evidence type="ECO:0000256" key="4">
    <source>
        <dbReference type="ARBA" id="ARBA00022989"/>
    </source>
</evidence>
<keyword evidence="10" id="KW-1185">Reference proteome</keyword>
<feature type="transmembrane region" description="Helical" evidence="7">
    <location>
        <begin position="310"/>
        <end position="335"/>
    </location>
</feature>
<gene>
    <name evidence="9" type="primary">Slc18b1_22</name>
    <name evidence="9" type="ORF">FJT64_021156</name>
</gene>
<dbReference type="Pfam" id="PF07690">
    <property type="entry name" value="MFS_1"/>
    <property type="match status" value="1"/>
</dbReference>
<dbReference type="InterPro" id="IPR011701">
    <property type="entry name" value="MFS"/>
</dbReference>
<dbReference type="AlphaFoldDB" id="A0A6A4WZM4"/>
<feature type="transmembrane region" description="Helical" evidence="7">
    <location>
        <begin position="137"/>
        <end position="158"/>
    </location>
</feature>
<dbReference type="OrthoDB" id="446368at2759"/>
<feature type="transmembrane region" description="Helical" evidence="7">
    <location>
        <begin position="347"/>
        <end position="366"/>
    </location>
</feature>
<comment type="subcellular location">
    <subcellularLocation>
        <location evidence="1">Membrane</location>
        <topology evidence="1">Multi-pass membrane protein</topology>
    </subcellularLocation>
</comment>
<organism evidence="9 10">
    <name type="scientific">Amphibalanus amphitrite</name>
    <name type="common">Striped barnacle</name>
    <name type="synonym">Balanus amphitrite</name>
    <dbReference type="NCBI Taxonomy" id="1232801"/>
    <lineage>
        <taxon>Eukaryota</taxon>
        <taxon>Metazoa</taxon>
        <taxon>Ecdysozoa</taxon>
        <taxon>Arthropoda</taxon>
        <taxon>Crustacea</taxon>
        <taxon>Multicrustacea</taxon>
        <taxon>Cirripedia</taxon>
        <taxon>Thoracica</taxon>
        <taxon>Thoracicalcarea</taxon>
        <taxon>Balanomorpha</taxon>
        <taxon>Balanoidea</taxon>
        <taxon>Balanidae</taxon>
        <taxon>Amphibalaninae</taxon>
        <taxon>Amphibalanus</taxon>
    </lineage>
</organism>
<comment type="caution">
    <text evidence="9">The sequence shown here is derived from an EMBL/GenBank/DDBJ whole genome shotgun (WGS) entry which is preliminary data.</text>
</comment>
<evidence type="ECO:0000256" key="5">
    <source>
        <dbReference type="ARBA" id="ARBA00023136"/>
    </source>
</evidence>
<dbReference type="Proteomes" id="UP000440578">
    <property type="component" value="Unassembled WGS sequence"/>
</dbReference>
<evidence type="ECO:0000313" key="9">
    <source>
        <dbReference type="EMBL" id="KAF0307511.1"/>
    </source>
</evidence>
<name>A0A6A4WZM4_AMPAM</name>
<feature type="transmembrane region" description="Helical" evidence="7">
    <location>
        <begin position="71"/>
        <end position="93"/>
    </location>
</feature>
<feature type="transmembrane region" description="Helical" evidence="7">
    <location>
        <begin position="386"/>
        <end position="405"/>
    </location>
</feature>
<evidence type="ECO:0000256" key="7">
    <source>
        <dbReference type="SAM" id="Phobius"/>
    </source>
</evidence>
<feature type="transmembrane region" description="Helical" evidence="7">
    <location>
        <begin position="276"/>
        <end position="298"/>
    </location>
</feature>
<feature type="region of interest" description="Disordered" evidence="6">
    <location>
        <begin position="1"/>
        <end position="65"/>
    </location>
</feature>
<dbReference type="PANTHER" id="PTHR23506">
    <property type="entry name" value="GH10249P"/>
    <property type="match status" value="1"/>
</dbReference>
<evidence type="ECO:0000259" key="8">
    <source>
        <dbReference type="PROSITE" id="PS50850"/>
    </source>
</evidence>
<evidence type="ECO:0000256" key="6">
    <source>
        <dbReference type="SAM" id="MobiDB-lite"/>
    </source>
</evidence>
<dbReference type="SUPFAM" id="SSF103473">
    <property type="entry name" value="MFS general substrate transporter"/>
    <property type="match status" value="1"/>
</dbReference>
<dbReference type="GO" id="GO:0016020">
    <property type="term" value="C:membrane"/>
    <property type="evidence" value="ECO:0007669"/>
    <property type="project" value="UniProtKB-SubCell"/>
</dbReference>
<dbReference type="InterPro" id="IPR020846">
    <property type="entry name" value="MFS_dom"/>
</dbReference>
<evidence type="ECO:0000256" key="3">
    <source>
        <dbReference type="ARBA" id="ARBA00022692"/>
    </source>
</evidence>
<keyword evidence="4 7" id="KW-1133">Transmembrane helix</keyword>
<reference evidence="9 10" key="1">
    <citation type="submission" date="2019-07" db="EMBL/GenBank/DDBJ databases">
        <title>Draft genome assembly of a fouling barnacle, Amphibalanus amphitrite (Darwin, 1854): The first reference genome for Thecostraca.</title>
        <authorList>
            <person name="Kim W."/>
        </authorList>
    </citation>
    <scope>NUCLEOTIDE SEQUENCE [LARGE SCALE GENOMIC DNA]</scope>
    <source>
        <strain evidence="9">SNU_AA5</strain>
        <tissue evidence="9">Soma without cirri and trophi</tissue>
    </source>
</reference>
<keyword evidence="2" id="KW-0813">Transport</keyword>
<keyword evidence="5 7" id="KW-0472">Membrane</keyword>
<dbReference type="PANTHER" id="PTHR23506:SF26">
    <property type="entry name" value="MFS-TYPE TRANSPORTER SLC18B1"/>
    <property type="match status" value="1"/>
</dbReference>
<evidence type="ECO:0000256" key="1">
    <source>
        <dbReference type="ARBA" id="ARBA00004141"/>
    </source>
</evidence>
<feature type="transmembrane region" description="Helical" evidence="7">
    <location>
        <begin position="233"/>
        <end position="255"/>
    </location>
</feature>
<feature type="domain" description="Major facilitator superfamily (MFS) profile" evidence="8">
    <location>
        <begin position="71"/>
        <end position="466"/>
    </location>
</feature>
<dbReference type="GO" id="GO:0022857">
    <property type="term" value="F:transmembrane transporter activity"/>
    <property type="evidence" value="ECO:0007669"/>
    <property type="project" value="InterPro"/>
</dbReference>
<dbReference type="Gene3D" id="1.20.1250.20">
    <property type="entry name" value="MFS general substrate transporter like domains"/>
    <property type="match status" value="2"/>
</dbReference>
<evidence type="ECO:0000256" key="2">
    <source>
        <dbReference type="ARBA" id="ARBA00022448"/>
    </source>
</evidence>
<evidence type="ECO:0000313" key="10">
    <source>
        <dbReference type="Proteomes" id="UP000440578"/>
    </source>
</evidence>